<organism evidence="2 3">
    <name type="scientific">Roseomonas acroporae</name>
    <dbReference type="NCBI Taxonomy" id="2937791"/>
    <lineage>
        <taxon>Bacteria</taxon>
        <taxon>Pseudomonadati</taxon>
        <taxon>Pseudomonadota</taxon>
        <taxon>Alphaproteobacteria</taxon>
        <taxon>Acetobacterales</taxon>
        <taxon>Roseomonadaceae</taxon>
        <taxon>Roseomonas</taxon>
    </lineage>
</organism>
<name>A0A9X1Y464_9PROT</name>
<sequence length="403" mass="42793">MRALLLPIGALVALLAYQRPDWVAGVESGLAAVNERLAGLGNAFAQRPGTIAARADEAAPDRAEALAAVERAAAARRDLFAAAQDAPPAAGRRDASPEAEAPAKGAARARVEALLREAAATLAGSEALGELRAMQAARLQRTALREQLARQRLAGDAQAADTESRLAAAEAELSGRADAFTQRLGGIGVNVSREAAENLAVSVNGDEVVALLGAYGNIERLEGELREAVAEAQDNEALVRRYYALHATLLAVLETVQEETLSRIDTVYRPRLEAIDRDTAALRGEAQTLLRDAREAPLRAALEANLRAHELTLRATGLYRRYLQDQRNGLATALERTRAARQVADNTARTATLALDVAGMMRNGGRDVGAVLTARPPVLVPFGGTVLRREFEGLSRRMGEAGS</sequence>
<keyword evidence="3" id="KW-1185">Reference proteome</keyword>
<accession>A0A9X1Y464</accession>
<dbReference type="RefSeq" id="WP_248665214.1">
    <property type="nucleotide sequence ID" value="NZ_JALPRX010000006.1"/>
</dbReference>
<dbReference type="AlphaFoldDB" id="A0A9X1Y464"/>
<dbReference type="Proteomes" id="UP001139516">
    <property type="component" value="Unassembled WGS sequence"/>
</dbReference>
<comment type="caution">
    <text evidence="2">The sequence shown here is derived from an EMBL/GenBank/DDBJ whole genome shotgun (WGS) entry which is preliminary data.</text>
</comment>
<evidence type="ECO:0000313" key="3">
    <source>
        <dbReference type="Proteomes" id="UP001139516"/>
    </source>
</evidence>
<evidence type="ECO:0000313" key="2">
    <source>
        <dbReference type="EMBL" id="MCK8783093.1"/>
    </source>
</evidence>
<feature type="region of interest" description="Disordered" evidence="1">
    <location>
        <begin position="84"/>
        <end position="104"/>
    </location>
</feature>
<dbReference type="EMBL" id="JALPRX010000006">
    <property type="protein sequence ID" value="MCK8783093.1"/>
    <property type="molecule type" value="Genomic_DNA"/>
</dbReference>
<protein>
    <submittedName>
        <fullName evidence="2">Uncharacterized protein</fullName>
    </submittedName>
</protein>
<reference evidence="2" key="1">
    <citation type="submission" date="2022-04" db="EMBL/GenBank/DDBJ databases">
        <title>Roseomonas acroporae sp. nov., isolated from coral Acropora digitifera.</title>
        <authorList>
            <person name="Sun H."/>
        </authorList>
    </citation>
    <scope>NUCLEOTIDE SEQUENCE</scope>
    <source>
        <strain evidence="2">NAR14</strain>
    </source>
</reference>
<gene>
    <name evidence="2" type="ORF">M0638_01695</name>
</gene>
<proteinExistence type="predicted"/>
<evidence type="ECO:0000256" key="1">
    <source>
        <dbReference type="SAM" id="MobiDB-lite"/>
    </source>
</evidence>